<evidence type="ECO:0000259" key="1">
    <source>
        <dbReference type="PROSITE" id="PS51459"/>
    </source>
</evidence>
<dbReference type="InterPro" id="IPR003812">
    <property type="entry name" value="Fido"/>
</dbReference>
<dbReference type="Gene3D" id="1.10.3290.10">
    <property type="entry name" value="Fido-like domain"/>
    <property type="match status" value="1"/>
</dbReference>
<dbReference type="Pfam" id="PF02661">
    <property type="entry name" value="Fic"/>
    <property type="match status" value="1"/>
</dbReference>
<protein>
    <submittedName>
        <fullName evidence="2">Fic family protein</fullName>
    </submittedName>
</protein>
<dbReference type="Pfam" id="PF13412">
    <property type="entry name" value="HTH_24"/>
    <property type="match status" value="1"/>
</dbReference>
<sequence>MNYKPPYTITSKIANLIARISEKMGRIEVNLNELITLKLRRINRIKTLAGTLEIEGNFLGEEKITAILEGKRVLGTFQEITEVEGAIRAYKEFENYDHKNMNDLLKAHKLLMQGVLKTPGVFRAVNVAVGGKDGVAHVAPPCGKVPILMSNLFEWLQNTDEHPLIKSSVFHYEFEFIHPFSDGNGRIGRLWQSVILYSWKEAFLAVPVESVVRDYQERYYEAIEASSALGESTPFVEFMLEVILKSIESSVISSEKSSVNTDEAILLYLQKNPKATIKMLATELQLTTRAIEKQLANLKKENRLQRIGSARKGEWAVMAEGSHR</sequence>
<name>A0ABS2WQ12_9BACT</name>
<reference evidence="2 3" key="1">
    <citation type="submission" date="2021-02" db="EMBL/GenBank/DDBJ databases">
        <title>Sulfurospirillum tamanensis sp. nov.</title>
        <authorList>
            <person name="Frolova A."/>
            <person name="Merkel A."/>
            <person name="Slobodkin A."/>
        </authorList>
    </citation>
    <scope>NUCLEOTIDE SEQUENCE [LARGE SCALE GENOMIC DNA]</scope>
    <source>
        <strain evidence="2 3">T05b</strain>
    </source>
</reference>
<comment type="caution">
    <text evidence="2">The sequence shown here is derived from an EMBL/GenBank/DDBJ whole genome shotgun (WGS) entry which is preliminary data.</text>
</comment>
<dbReference type="Gene3D" id="1.10.10.10">
    <property type="entry name" value="Winged helix-like DNA-binding domain superfamily/Winged helix DNA-binding domain"/>
    <property type="match status" value="1"/>
</dbReference>
<keyword evidence="3" id="KW-1185">Reference proteome</keyword>
<dbReference type="InterPro" id="IPR036390">
    <property type="entry name" value="WH_DNA-bd_sf"/>
</dbReference>
<reference evidence="3" key="2">
    <citation type="submission" date="2021-02" db="EMBL/GenBank/DDBJ databases">
        <title>Sulfurospirillum tamanensis sp. nov.</title>
        <authorList>
            <person name="Merkel A.Y."/>
        </authorList>
    </citation>
    <scope>NUCLEOTIDE SEQUENCE [LARGE SCALE GENOMIC DNA]</scope>
    <source>
        <strain evidence="3">T05b</strain>
    </source>
</reference>
<dbReference type="InterPro" id="IPR036597">
    <property type="entry name" value="Fido-like_dom_sf"/>
</dbReference>
<dbReference type="PROSITE" id="PS51459">
    <property type="entry name" value="FIDO"/>
    <property type="match status" value="1"/>
</dbReference>
<accession>A0ABS2WQ12</accession>
<dbReference type="InterPro" id="IPR040198">
    <property type="entry name" value="Fido_containing"/>
</dbReference>
<proteinExistence type="predicted"/>
<evidence type="ECO:0000313" key="2">
    <source>
        <dbReference type="EMBL" id="MBN2963711.1"/>
    </source>
</evidence>
<dbReference type="EMBL" id="JAFHKK010000004">
    <property type="protein sequence ID" value="MBN2963711.1"/>
    <property type="molecule type" value="Genomic_DNA"/>
</dbReference>
<dbReference type="InterPro" id="IPR036388">
    <property type="entry name" value="WH-like_DNA-bd_sf"/>
</dbReference>
<organism evidence="2 3">
    <name type="scientific">Sulfurospirillum tamanense</name>
    <dbReference type="NCBI Taxonomy" id="2813362"/>
    <lineage>
        <taxon>Bacteria</taxon>
        <taxon>Pseudomonadati</taxon>
        <taxon>Campylobacterota</taxon>
        <taxon>Epsilonproteobacteria</taxon>
        <taxon>Campylobacterales</taxon>
        <taxon>Sulfurospirillaceae</taxon>
        <taxon>Sulfurospirillum</taxon>
    </lineage>
</organism>
<evidence type="ECO:0000313" key="3">
    <source>
        <dbReference type="Proteomes" id="UP000703590"/>
    </source>
</evidence>
<dbReference type="PANTHER" id="PTHR13504">
    <property type="entry name" value="FIDO DOMAIN-CONTAINING PROTEIN DDB_G0283145"/>
    <property type="match status" value="1"/>
</dbReference>
<dbReference type="PANTHER" id="PTHR13504:SF38">
    <property type="entry name" value="FIDO DOMAIN-CONTAINING PROTEIN"/>
    <property type="match status" value="1"/>
</dbReference>
<gene>
    <name evidence="2" type="ORF">JWV37_02870</name>
</gene>
<dbReference type="Proteomes" id="UP000703590">
    <property type="component" value="Unassembled WGS sequence"/>
</dbReference>
<dbReference type="SUPFAM" id="SSF140931">
    <property type="entry name" value="Fic-like"/>
    <property type="match status" value="1"/>
</dbReference>
<dbReference type="SUPFAM" id="SSF46785">
    <property type="entry name" value="Winged helix' DNA-binding domain"/>
    <property type="match status" value="1"/>
</dbReference>
<feature type="domain" description="Fido" evidence="1">
    <location>
        <begin position="99"/>
        <end position="241"/>
    </location>
</feature>
<reference evidence="2 3" key="3">
    <citation type="submission" date="2021-02" db="EMBL/GenBank/DDBJ databases">
        <authorList>
            <person name="Merkel A.Y."/>
        </authorList>
    </citation>
    <scope>NUCLEOTIDE SEQUENCE [LARGE SCALE GENOMIC DNA]</scope>
    <source>
        <strain evidence="2 3">T05b</strain>
    </source>
</reference>